<dbReference type="OrthoDB" id="6884104at2"/>
<evidence type="ECO:0000259" key="1">
    <source>
        <dbReference type="Pfam" id="PF08861"/>
    </source>
</evidence>
<name>A0A1I1ETB8_9GAMM</name>
<feature type="domain" description="DUF1828" evidence="1">
    <location>
        <begin position="33"/>
        <end position="111"/>
    </location>
</feature>
<dbReference type="RefSeq" id="WP_091959307.1">
    <property type="nucleotide sequence ID" value="NZ_FOLH01000001.1"/>
</dbReference>
<keyword evidence="3" id="KW-1185">Reference proteome</keyword>
<accession>A0A1I1ETB8</accession>
<sequence length="134" mass="14752">MTPDQVQSLLQLDCKELGEGLLFVQSPLTLAFDGNHLGAYLQDLGSGRYRLSDNAETLFTAMAAGMAITSKRRKQLKVGLQVPPVELSSQGELFCVTDEEALSFVLARFFESQTQLSCLLAEWLPISVQEPLET</sequence>
<evidence type="ECO:0000313" key="3">
    <source>
        <dbReference type="Proteomes" id="UP000199058"/>
    </source>
</evidence>
<reference evidence="2 3" key="1">
    <citation type="submission" date="2016-10" db="EMBL/GenBank/DDBJ databases">
        <authorList>
            <person name="de Groot N.N."/>
        </authorList>
    </citation>
    <scope>NUCLEOTIDE SEQUENCE [LARGE SCALE GENOMIC DNA]</scope>
    <source>
        <strain evidence="2 3">DSM 18438</strain>
    </source>
</reference>
<dbReference type="Proteomes" id="UP000199058">
    <property type="component" value="Unassembled WGS sequence"/>
</dbReference>
<dbReference type="InterPro" id="IPR014960">
    <property type="entry name" value="DUF1828"/>
</dbReference>
<dbReference type="EMBL" id="FOLH01000001">
    <property type="protein sequence ID" value="SFB88768.1"/>
    <property type="molecule type" value="Genomic_DNA"/>
</dbReference>
<dbReference type="STRING" id="1122252.SAMN05660443_0741"/>
<protein>
    <recommendedName>
        <fullName evidence="1">DUF1828 domain-containing protein</fullName>
    </recommendedName>
</protein>
<evidence type="ECO:0000313" key="2">
    <source>
        <dbReference type="EMBL" id="SFB88768.1"/>
    </source>
</evidence>
<dbReference type="AlphaFoldDB" id="A0A1I1ETB8"/>
<proteinExistence type="predicted"/>
<dbReference type="Pfam" id="PF08861">
    <property type="entry name" value="DUF1828"/>
    <property type="match status" value="1"/>
</dbReference>
<organism evidence="2 3">
    <name type="scientific">Marinospirillum celere</name>
    <dbReference type="NCBI Taxonomy" id="1122252"/>
    <lineage>
        <taxon>Bacteria</taxon>
        <taxon>Pseudomonadati</taxon>
        <taxon>Pseudomonadota</taxon>
        <taxon>Gammaproteobacteria</taxon>
        <taxon>Oceanospirillales</taxon>
        <taxon>Oceanospirillaceae</taxon>
        <taxon>Marinospirillum</taxon>
    </lineage>
</organism>
<gene>
    <name evidence="2" type="ORF">SAMN05660443_0741</name>
</gene>